<dbReference type="InterPro" id="IPR013979">
    <property type="entry name" value="TIF_beta_prop-like"/>
</dbReference>
<comment type="similarity">
    <text evidence="6 7">Belongs to the eIF-3 subunit B family.</text>
</comment>
<dbReference type="Pfam" id="PF08662">
    <property type="entry name" value="eIF2A"/>
    <property type="match status" value="1"/>
</dbReference>
<dbReference type="CDD" id="cd12278">
    <property type="entry name" value="RRM_eIF3B"/>
    <property type="match status" value="1"/>
</dbReference>
<keyword evidence="8" id="KW-0175">Coiled coil</keyword>
<proteinExistence type="inferred from homology"/>
<dbReference type="InterPro" id="IPR034363">
    <property type="entry name" value="eIF3B_RRM"/>
</dbReference>
<feature type="coiled-coil region" evidence="8">
    <location>
        <begin position="620"/>
        <end position="647"/>
    </location>
</feature>
<gene>
    <name evidence="10" type="ORF">MANT1106_LOCUS14045</name>
</gene>
<dbReference type="GO" id="GO:0003723">
    <property type="term" value="F:RNA binding"/>
    <property type="evidence" value="ECO:0007669"/>
    <property type="project" value="UniProtKB-UniRule"/>
</dbReference>
<comment type="subunit">
    <text evidence="6 7">Component of the eukaryotic translation initiation factor 3 (eIF-3) complex.</text>
</comment>
<keyword evidence="3 6" id="KW-0396">Initiation factor</keyword>
<organism evidence="10">
    <name type="scientific">Mantoniella antarctica</name>
    <dbReference type="NCBI Taxonomy" id="81844"/>
    <lineage>
        <taxon>Eukaryota</taxon>
        <taxon>Viridiplantae</taxon>
        <taxon>Chlorophyta</taxon>
        <taxon>Mamiellophyceae</taxon>
        <taxon>Mamiellales</taxon>
        <taxon>Mamiellaceae</taxon>
        <taxon>Mantoniella</taxon>
    </lineage>
</organism>
<comment type="subcellular location">
    <subcellularLocation>
        <location evidence="1 6 7">Cytoplasm</location>
    </subcellularLocation>
</comment>
<reference evidence="10" key="1">
    <citation type="submission" date="2021-01" db="EMBL/GenBank/DDBJ databases">
        <authorList>
            <person name="Corre E."/>
            <person name="Pelletier E."/>
            <person name="Niang G."/>
            <person name="Scheremetjew M."/>
            <person name="Finn R."/>
            <person name="Kale V."/>
            <person name="Holt S."/>
            <person name="Cochrane G."/>
            <person name="Meng A."/>
            <person name="Brown T."/>
            <person name="Cohen L."/>
        </authorList>
    </citation>
    <scope>NUCLEOTIDE SEQUENCE</scope>
    <source>
        <strain evidence="10">SL-175</strain>
    </source>
</reference>
<evidence type="ECO:0000256" key="6">
    <source>
        <dbReference type="HAMAP-Rule" id="MF_03001"/>
    </source>
</evidence>
<protein>
    <recommendedName>
        <fullName evidence="6 7">Eukaryotic translation initiation factor 3 subunit B</fullName>
        <shortName evidence="6 7">eIF3b</shortName>
    </recommendedName>
    <alternativeName>
        <fullName evidence="6">eIF-3-eta</fullName>
    </alternativeName>
    <alternativeName>
        <fullName evidence="6">eIF3 p110</fullName>
    </alternativeName>
</protein>
<evidence type="ECO:0000256" key="4">
    <source>
        <dbReference type="ARBA" id="ARBA00022884"/>
    </source>
</evidence>
<accession>A0A7S0SMH2</accession>
<dbReference type="InterPro" id="IPR035979">
    <property type="entry name" value="RBD_domain_sf"/>
</dbReference>
<dbReference type="GO" id="GO:0033290">
    <property type="term" value="C:eukaryotic 48S preinitiation complex"/>
    <property type="evidence" value="ECO:0007669"/>
    <property type="project" value="UniProtKB-UniRule"/>
</dbReference>
<dbReference type="InterPro" id="IPR000504">
    <property type="entry name" value="RRM_dom"/>
</dbReference>
<dbReference type="SUPFAM" id="SSF82171">
    <property type="entry name" value="DPP6 N-terminal domain-like"/>
    <property type="match status" value="1"/>
</dbReference>
<comment type="function">
    <text evidence="6">RNA-binding component of the eukaryotic translation initiation factor 3 (eIF-3) complex, which is involved in protein synthesis of a specialized repertoire of mRNAs and, together with other initiation factors, stimulates binding of mRNA and methionyl-tRNAi to the 40S ribosome. The eIF-3 complex specifically targets and initiates translation of a subset of mRNAs involved in cell proliferation.</text>
</comment>
<sequence>MQAIPAHLPRGEDGYVDWSQVDVAKLEIPNGDDMGIPSDDEGVDEAEVTTESGFGSVIVVDNLPCVPEAKLAKLTTVLGKIFGQIGTVREGGLSMPVDKGMTKGFAFVEFHTPQEAAAAREQTDGYKLDKAHIFKVSKFDDFAKYDAVSDAYKQPEPKPYSAKENTQSYMLDERGRDQFAIRFGDETEIHWNDAQTKEPVEVYKRSHWTESYVQWSPRGNFMATVHRQGVALWGGPSFARFQKFSHNGVQFIEFSPCERYLASGSTHDPANARDQATVVINFFDTRTGAKLRNFQGPVSEFASGASKGLTWPVFKWGGPSPEGAFFAKMGKNSVSVYAAPEMALVDKKSIKLEGVVDFCWSPADPILSVYQPERGGGNEPARVALILLPSKKELRSKNLFSVSDVRMFWQTSGDYFAVKVDRHTKTKKSIYSGFELFRVKEPDCPMEVLELPDKNEKIIAFAWEPKGHRFAVIHGDGARPDVSFYTMIDKDSAINKVKLIGTIKNKTANHLFWSPAGKVIVLAGLKTMNGQFEFFNVDEMETMASAEHFMATDVEWDPTGRYVTTAVTSVHQMENGFHVWTFNGKLLYKNGKEKFYQFLWRPRASSLLSAEGEAEIIQNLKKYSKRFEELDESIRNQQDTHLAAEKQGVTDEWNRYLASKREELATETYVAAMQTLMTARYPAWTAEGSDDVQETEVQVEEIISVTEEPLIM</sequence>
<dbReference type="AlphaFoldDB" id="A0A7S0SMH2"/>
<dbReference type="PIRSF" id="PIRSF036424">
    <property type="entry name" value="eIF3b"/>
    <property type="match status" value="1"/>
</dbReference>
<dbReference type="HAMAP" id="MF_03001">
    <property type="entry name" value="eIF3b"/>
    <property type="match status" value="1"/>
</dbReference>
<dbReference type="GO" id="GO:0003743">
    <property type="term" value="F:translation initiation factor activity"/>
    <property type="evidence" value="ECO:0007669"/>
    <property type="project" value="UniProtKB-UniRule"/>
</dbReference>
<keyword evidence="5 6" id="KW-0648">Protein biosynthesis</keyword>
<keyword evidence="2 6" id="KW-0963">Cytoplasm</keyword>
<evidence type="ECO:0000256" key="1">
    <source>
        <dbReference type="ARBA" id="ARBA00004496"/>
    </source>
</evidence>
<evidence type="ECO:0000259" key="9">
    <source>
        <dbReference type="PROSITE" id="PS50102"/>
    </source>
</evidence>
<dbReference type="GO" id="GO:0001732">
    <property type="term" value="P:formation of cytoplasmic translation initiation complex"/>
    <property type="evidence" value="ECO:0007669"/>
    <property type="project" value="UniProtKB-UniRule"/>
</dbReference>
<keyword evidence="4 6" id="KW-0694">RNA-binding</keyword>
<dbReference type="PROSITE" id="PS50102">
    <property type="entry name" value="RRM"/>
    <property type="match status" value="1"/>
</dbReference>
<dbReference type="Pfam" id="PF00076">
    <property type="entry name" value="RRM_1"/>
    <property type="match status" value="1"/>
</dbReference>
<comment type="function">
    <text evidence="7">Component of the eukaryotic translation initiation factor 3 (eIF-3) complex, which is involved in protein synthesis and, together with other initiation factors, stimulates binding of mRNA and methionyl-tRNAi to the 40S ribosome.</text>
</comment>
<dbReference type="InterPro" id="IPR015943">
    <property type="entry name" value="WD40/YVTN_repeat-like_dom_sf"/>
</dbReference>
<evidence type="ECO:0000256" key="5">
    <source>
        <dbReference type="ARBA" id="ARBA00022917"/>
    </source>
</evidence>
<dbReference type="PANTHER" id="PTHR14068:SF0">
    <property type="entry name" value="EUKARYOTIC TRANSLATION INITIATION FACTOR 3 SUBUNIT B"/>
    <property type="match status" value="1"/>
</dbReference>
<dbReference type="Gene3D" id="3.30.70.330">
    <property type="match status" value="1"/>
</dbReference>
<dbReference type="InterPro" id="IPR012677">
    <property type="entry name" value="Nucleotide-bd_a/b_plait_sf"/>
</dbReference>
<dbReference type="GO" id="GO:0005852">
    <property type="term" value="C:eukaryotic translation initiation factor 3 complex"/>
    <property type="evidence" value="ECO:0007669"/>
    <property type="project" value="UniProtKB-UniRule"/>
</dbReference>
<evidence type="ECO:0000256" key="2">
    <source>
        <dbReference type="ARBA" id="ARBA00022490"/>
    </source>
</evidence>
<dbReference type="PANTHER" id="PTHR14068">
    <property type="entry name" value="EUKARYOTIC TRANSLATION INITIATION FACTOR 3 EIF3 -RELATED"/>
    <property type="match status" value="1"/>
</dbReference>
<dbReference type="Gene3D" id="2.130.10.10">
    <property type="entry name" value="YVTN repeat-like/Quinoprotein amine dehydrogenase"/>
    <property type="match status" value="2"/>
</dbReference>
<evidence type="ECO:0000256" key="8">
    <source>
        <dbReference type="SAM" id="Coils"/>
    </source>
</evidence>
<dbReference type="InterPro" id="IPR011400">
    <property type="entry name" value="EIF3B"/>
</dbReference>
<feature type="domain" description="RRM" evidence="9">
    <location>
        <begin position="56"/>
        <end position="141"/>
    </location>
</feature>
<evidence type="ECO:0000313" key="10">
    <source>
        <dbReference type="EMBL" id="CAD8711359.1"/>
    </source>
</evidence>
<dbReference type="SMART" id="SM00360">
    <property type="entry name" value="RRM"/>
    <property type="match status" value="1"/>
</dbReference>
<dbReference type="FunFam" id="3.30.70.330:FF:000235">
    <property type="entry name" value="Eukaryotic translation initiation factor 3 subunit B"/>
    <property type="match status" value="1"/>
</dbReference>
<dbReference type="SUPFAM" id="SSF54928">
    <property type="entry name" value="RNA-binding domain, RBD"/>
    <property type="match status" value="1"/>
</dbReference>
<dbReference type="EMBL" id="HBFC01023375">
    <property type="protein sequence ID" value="CAD8711359.1"/>
    <property type="molecule type" value="Transcribed_RNA"/>
</dbReference>
<evidence type="ECO:0000256" key="7">
    <source>
        <dbReference type="PIRNR" id="PIRNR036424"/>
    </source>
</evidence>
<dbReference type="GO" id="GO:0016282">
    <property type="term" value="C:eukaryotic 43S preinitiation complex"/>
    <property type="evidence" value="ECO:0007669"/>
    <property type="project" value="UniProtKB-UniRule"/>
</dbReference>
<dbReference type="GO" id="GO:0031369">
    <property type="term" value="F:translation initiation factor binding"/>
    <property type="evidence" value="ECO:0007669"/>
    <property type="project" value="InterPro"/>
</dbReference>
<name>A0A7S0SMH2_9CHLO</name>
<dbReference type="FunFam" id="2.130.10.10:FF:000286">
    <property type="entry name" value="Eukaryotic translation initiation factor 3 subunit B"/>
    <property type="match status" value="1"/>
</dbReference>
<evidence type="ECO:0000256" key="3">
    <source>
        <dbReference type="ARBA" id="ARBA00022540"/>
    </source>
</evidence>